<keyword evidence="3" id="KW-0574">Periplasm</keyword>
<geneLocation type="plasmid" evidence="7">
    <name>pdrdi</name>
</geneLocation>
<protein>
    <submittedName>
        <fullName evidence="6">Prepilin-type N-terminal cleavage/methylation domain-containing protein</fullName>
    </submittedName>
</protein>
<dbReference type="InterPro" id="IPR045584">
    <property type="entry name" value="Pilin-like"/>
</dbReference>
<evidence type="ECO:0000256" key="3">
    <source>
        <dbReference type="ARBA" id="ARBA00022764"/>
    </source>
</evidence>
<reference evidence="6 7" key="1">
    <citation type="submission" date="2018-07" db="EMBL/GenBank/DDBJ databases">
        <title>Complete Genome and Methylome Analysis of Deinococcus wulumuqiensis NEB 479.</title>
        <authorList>
            <person name="Fomenkov A."/>
            <person name="Luyten Y."/>
            <person name="Vincze T."/>
            <person name="Anton B.P."/>
            <person name="Clark T."/>
            <person name="Roberts R.J."/>
            <person name="Morgan R.D."/>
        </authorList>
    </citation>
    <scope>NUCLEOTIDE SEQUENCE [LARGE SCALE GENOMIC DNA]</scope>
    <source>
        <strain evidence="6 7">NEB 479</strain>
        <plasmid evidence="7">Plasmid pdrdi</plasmid>
    </source>
</reference>
<dbReference type="SUPFAM" id="SSF54523">
    <property type="entry name" value="Pili subunits"/>
    <property type="match status" value="1"/>
</dbReference>
<dbReference type="GO" id="GO:0042597">
    <property type="term" value="C:periplasmic space"/>
    <property type="evidence" value="ECO:0007669"/>
    <property type="project" value="UniProtKB-SubCell"/>
</dbReference>
<evidence type="ECO:0000313" key="6">
    <source>
        <dbReference type="EMBL" id="AXH00688.1"/>
    </source>
</evidence>
<keyword evidence="5" id="KW-0812">Transmembrane</keyword>
<dbReference type="InterPro" id="IPR012902">
    <property type="entry name" value="N_methyl_site"/>
</dbReference>
<keyword evidence="4" id="KW-0998">Cell outer membrane</keyword>
<dbReference type="AlphaFoldDB" id="A0A345ILW5"/>
<evidence type="ECO:0000313" key="7">
    <source>
        <dbReference type="Proteomes" id="UP000253744"/>
    </source>
</evidence>
<evidence type="ECO:0000256" key="4">
    <source>
        <dbReference type="ARBA" id="ARBA00023237"/>
    </source>
</evidence>
<dbReference type="RefSeq" id="WP_114673343.1">
    <property type="nucleotide sequence ID" value="NZ_CP031163.1"/>
</dbReference>
<dbReference type="Pfam" id="PF07963">
    <property type="entry name" value="N_methyl"/>
    <property type="match status" value="1"/>
</dbReference>
<keyword evidence="5" id="KW-1133">Transmembrane helix</keyword>
<keyword evidence="6" id="KW-0614">Plasmid</keyword>
<name>A0A345ILW5_9DEIO</name>
<evidence type="ECO:0000256" key="1">
    <source>
        <dbReference type="ARBA" id="ARBA00004203"/>
    </source>
</evidence>
<keyword evidence="5" id="KW-0472">Membrane</keyword>
<dbReference type="Gene3D" id="3.30.700.10">
    <property type="entry name" value="Glycoprotein, Type 4 Pilin"/>
    <property type="match status" value="1"/>
</dbReference>
<evidence type="ECO:0000256" key="2">
    <source>
        <dbReference type="ARBA" id="ARBA00004418"/>
    </source>
</evidence>
<organism evidence="6 7">
    <name type="scientific">Deinococcus wulumuqiensis</name>
    <dbReference type="NCBI Taxonomy" id="980427"/>
    <lineage>
        <taxon>Bacteria</taxon>
        <taxon>Thermotogati</taxon>
        <taxon>Deinococcota</taxon>
        <taxon>Deinococci</taxon>
        <taxon>Deinococcales</taxon>
        <taxon>Deinococcaceae</taxon>
        <taxon>Deinococcus</taxon>
    </lineage>
</organism>
<sequence length="126" mass="12960">MRQDGFTLIELLIAVAIIAALAVILLPSYNGALKDSDQRRAQMHAQSVRLALNTALANNPQSNAASWGDIDCTQAKDVGSSGVTAATGGNGWEAAPTGYGCNASPLTSLTYKVTVTLPDGSKAEAP</sequence>
<comment type="subcellular location">
    <subcellularLocation>
        <location evidence="1">Cell outer membrane</location>
        <topology evidence="1">Single-pass membrane protein</topology>
    </subcellularLocation>
    <subcellularLocation>
        <location evidence="2">Periplasm</location>
    </subcellularLocation>
</comment>
<accession>A0A345ILW5</accession>
<evidence type="ECO:0000256" key="5">
    <source>
        <dbReference type="SAM" id="Phobius"/>
    </source>
</evidence>
<gene>
    <name evidence="6" type="ORF">DVJ83_16165</name>
</gene>
<proteinExistence type="predicted"/>
<dbReference type="Proteomes" id="UP000253744">
    <property type="component" value="Plasmid pDrdI"/>
</dbReference>
<dbReference type="GO" id="GO:0009279">
    <property type="term" value="C:cell outer membrane"/>
    <property type="evidence" value="ECO:0007669"/>
    <property type="project" value="UniProtKB-SubCell"/>
</dbReference>
<dbReference type="NCBIfam" id="TIGR02532">
    <property type="entry name" value="IV_pilin_GFxxxE"/>
    <property type="match status" value="1"/>
</dbReference>
<dbReference type="EMBL" id="CP031163">
    <property type="protein sequence ID" value="AXH00688.1"/>
    <property type="molecule type" value="Genomic_DNA"/>
</dbReference>
<dbReference type="KEGG" id="dwu:DVJ83_16165"/>
<feature type="transmembrane region" description="Helical" evidence="5">
    <location>
        <begin position="6"/>
        <end position="29"/>
    </location>
</feature>